<feature type="binding site" evidence="11">
    <location>
        <position position="100"/>
    </location>
    <ligand>
        <name>Ni(2+)</name>
        <dbReference type="ChEBI" id="CHEBI:49786"/>
        <note>for nickel-dependent acireductone dioxygenase activity</note>
    </ligand>
</feature>
<keyword evidence="7 11" id="KW-0560">Oxidoreductase</keyword>
<dbReference type="InterPro" id="IPR011051">
    <property type="entry name" value="RmlC_Cupin_sf"/>
</dbReference>
<dbReference type="GO" id="GO:0010309">
    <property type="term" value="F:acireductone dioxygenase [iron(II)-requiring] activity"/>
    <property type="evidence" value="ECO:0007669"/>
    <property type="project" value="UniProtKB-UniRule"/>
</dbReference>
<dbReference type="InterPro" id="IPR014710">
    <property type="entry name" value="RmlC-like_jellyroll"/>
</dbReference>
<evidence type="ECO:0000256" key="11">
    <source>
        <dbReference type="HAMAP-Rule" id="MF_03154"/>
    </source>
</evidence>
<dbReference type="GO" id="GO:0010308">
    <property type="term" value="F:acireductone dioxygenase (Ni2+-requiring) activity"/>
    <property type="evidence" value="ECO:0007669"/>
    <property type="project" value="UniProtKB-UniRule"/>
</dbReference>
<comment type="function">
    <text evidence="11">Catalyzes 2 different reactions between oxygen and the acireductone 1,2-dihydroxy-3-keto-5-methylthiopentene (DHK-MTPene) depending upon the metal bound in the active site. Fe-containing acireductone dioxygenase (Fe-ARD) produces formate and 2-keto-4-methylthiobutyrate (KMTB), the alpha-ketoacid precursor of methionine in the methionine recycle pathway. Ni-containing acireductone dioxygenase (Ni-ARD) produces methylthiopropionate, carbon monoxide and formate, and does not lie on the methionine recycle pathway.</text>
</comment>
<evidence type="ECO:0000256" key="5">
    <source>
        <dbReference type="ARBA" id="ARBA00022723"/>
    </source>
</evidence>
<dbReference type="GO" id="GO:0016151">
    <property type="term" value="F:nickel cation binding"/>
    <property type="evidence" value="ECO:0007669"/>
    <property type="project" value="UniProtKB-UniRule"/>
</dbReference>
<keyword evidence="2 11" id="KW-0963">Cytoplasm</keyword>
<evidence type="ECO:0000256" key="3">
    <source>
        <dbReference type="ARBA" id="ARBA00022596"/>
    </source>
</evidence>
<protein>
    <recommendedName>
        <fullName evidence="11">Acireductone dioxygenase</fullName>
    </recommendedName>
    <alternativeName>
        <fullName evidence="11">Acireductone dioxygenase (Fe(2+)-requiring)</fullName>
        <shortName evidence="11">ARD'</shortName>
        <shortName evidence="11">Fe-ARD</shortName>
        <ecNumber evidence="11">1.13.11.54</ecNumber>
    </alternativeName>
    <alternativeName>
        <fullName evidence="11">Acireductone dioxygenase (Ni(2+)-requiring)</fullName>
        <shortName evidence="11">ARD</shortName>
        <shortName evidence="11">Ni-ARD</shortName>
        <ecNumber evidence="11">1.13.11.53</ecNumber>
    </alternativeName>
</protein>
<dbReference type="FunFam" id="2.60.120.10:FF:000099">
    <property type="entry name" value="1,2-dihydroxy-3-keto-5-methylthiopentene dioxygenase"/>
    <property type="match status" value="1"/>
</dbReference>
<comment type="pathway">
    <text evidence="11">Amino-acid biosynthesis; L-methionine biosynthesis via salvage pathway; L-methionine from S-methyl-5-thio-alpha-D-ribose 1-phosphate: step 5/6.</text>
</comment>
<dbReference type="GO" id="GO:0005737">
    <property type="term" value="C:cytoplasm"/>
    <property type="evidence" value="ECO:0007669"/>
    <property type="project" value="UniProtKB-SubCell"/>
</dbReference>
<feature type="binding site" evidence="11">
    <location>
        <position position="139"/>
    </location>
    <ligand>
        <name>Fe(2+)</name>
        <dbReference type="ChEBI" id="CHEBI:29033"/>
        <note>for iron-dependent acireductone dioxygenase activity</note>
    </ligand>
</feature>
<feature type="binding site" evidence="11">
    <location>
        <position position="94"/>
    </location>
    <ligand>
        <name>Fe(2+)</name>
        <dbReference type="ChEBI" id="CHEBI:29033"/>
        <note>for iron-dependent acireductone dioxygenase activity</note>
    </ligand>
</feature>
<comment type="catalytic activity">
    <reaction evidence="11">
        <text>1,2-dihydroxy-5-(methylsulfanyl)pent-1-en-3-one + O2 = 3-(methylsulfanyl)propanoate + CO + formate + 2 H(+)</text>
        <dbReference type="Rhea" id="RHEA:14161"/>
        <dbReference type="ChEBI" id="CHEBI:15378"/>
        <dbReference type="ChEBI" id="CHEBI:15379"/>
        <dbReference type="ChEBI" id="CHEBI:15740"/>
        <dbReference type="ChEBI" id="CHEBI:17245"/>
        <dbReference type="ChEBI" id="CHEBI:49016"/>
        <dbReference type="ChEBI" id="CHEBI:49252"/>
        <dbReference type="EC" id="1.13.11.53"/>
    </reaction>
</comment>
<sequence>MKAWEMTNTIEEDQRLPNQRAGDAEVEVGALEALGVRVTYLPVGADNAGRNAANDEALEAYRKAHGYVHMDVLEVSPSTLPNYRQKLREFFEEHIHADEEVRYVVDGSGYFDVRDARDEWVRMHVTPGDLLVLPAGIYHRFTLDTGDYIRAIRLFREAPQWVPIPRPDAERHAARQRYVHELRTRNGEPAAVRA</sequence>
<dbReference type="PANTHER" id="PTHR23418">
    <property type="entry name" value="ACIREDUCTONE DIOXYGENASE"/>
    <property type="match status" value="1"/>
</dbReference>
<keyword evidence="6 11" id="KW-0223">Dioxygenase</keyword>
<dbReference type="AlphaFoldDB" id="A0AAV9ITL8"/>
<keyword evidence="5 11" id="KW-0479">Metal-binding</keyword>
<accession>A0AAV9ITL8</accession>
<dbReference type="EMBL" id="JANCYW010000005">
    <property type="protein sequence ID" value="KAK4535521.1"/>
    <property type="molecule type" value="Genomic_DNA"/>
</dbReference>
<keyword evidence="4 11" id="KW-0028">Amino-acid biosynthesis</keyword>
<dbReference type="EC" id="1.13.11.54" evidence="11"/>
<dbReference type="Gene3D" id="2.60.120.10">
    <property type="entry name" value="Jelly Rolls"/>
    <property type="match status" value="1"/>
</dbReference>
<evidence type="ECO:0000313" key="13">
    <source>
        <dbReference type="Proteomes" id="UP001301350"/>
    </source>
</evidence>
<keyword evidence="9 11" id="KW-0486">Methionine biosynthesis</keyword>
<evidence type="ECO:0000256" key="1">
    <source>
        <dbReference type="ARBA" id="ARBA00000428"/>
    </source>
</evidence>
<reference evidence="12 13" key="1">
    <citation type="submission" date="2022-07" db="EMBL/GenBank/DDBJ databases">
        <title>Genome-wide signatures of adaptation to extreme environments.</title>
        <authorList>
            <person name="Cho C.H."/>
            <person name="Yoon H.S."/>
        </authorList>
    </citation>
    <scope>NUCLEOTIDE SEQUENCE [LARGE SCALE GENOMIC DNA]</scope>
    <source>
        <strain evidence="12 13">DBV 063 E5</strain>
    </source>
</reference>
<dbReference type="GO" id="GO:0005634">
    <property type="term" value="C:nucleus"/>
    <property type="evidence" value="ECO:0007669"/>
    <property type="project" value="UniProtKB-SubCell"/>
</dbReference>
<keyword evidence="8 11" id="KW-0408">Iron</keyword>
<comment type="caution">
    <text evidence="12">The sequence shown here is derived from an EMBL/GenBank/DDBJ whole genome shotgun (WGS) entry which is preliminary data.</text>
</comment>
<dbReference type="Pfam" id="PF03079">
    <property type="entry name" value="ARD"/>
    <property type="match status" value="1"/>
</dbReference>
<dbReference type="InterPro" id="IPR004313">
    <property type="entry name" value="ARD"/>
</dbReference>
<dbReference type="HAMAP" id="MF_03154">
    <property type="entry name" value="Salvage_MtnD_euk"/>
    <property type="match status" value="1"/>
</dbReference>
<comment type="similarity">
    <text evidence="11">Belongs to the acireductone dioxygenase (ARD) family.</text>
</comment>
<comment type="catalytic activity">
    <reaction evidence="1 11">
        <text>1,2-dihydroxy-5-(methylsulfanyl)pent-1-en-3-one + O2 = 4-methylsulfanyl-2-oxobutanoate + formate + 2 H(+)</text>
        <dbReference type="Rhea" id="RHEA:24504"/>
        <dbReference type="ChEBI" id="CHEBI:15378"/>
        <dbReference type="ChEBI" id="CHEBI:15379"/>
        <dbReference type="ChEBI" id="CHEBI:15740"/>
        <dbReference type="ChEBI" id="CHEBI:16723"/>
        <dbReference type="ChEBI" id="CHEBI:49252"/>
        <dbReference type="EC" id="1.13.11.54"/>
    </reaction>
</comment>
<proteinExistence type="inferred from homology"/>
<dbReference type="EC" id="1.13.11.53" evidence="11"/>
<feature type="binding site" evidence="11">
    <location>
        <position position="100"/>
    </location>
    <ligand>
        <name>Fe(2+)</name>
        <dbReference type="ChEBI" id="CHEBI:29033"/>
        <note>for iron-dependent acireductone dioxygenase activity</note>
    </ligand>
</feature>
<evidence type="ECO:0000256" key="2">
    <source>
        <dbReference type="ARBA" id="ARBA00022490"/>
    </source>
</evidence>
<dbReference type="PANTHER" id="PTHR23418:SF0">
    <property type="entry name" value="ACIREDUCTONE DIOXYGENASE"/>
    <property type="match status" value="1"/>
</dbReference>
<dbReference type="Proteomes" id="UP001301350">
    <property type="component" value="Unassembled WGS sequence"/>
</dbReference>
<comment type="cofactor">
    <cofactor evidence="11">
        <name>Fe(2+)</name>
        <dbReference type="ChEBI" id="CHEBI:29033"/>
    </cofactor>
    <cofactor evidence="11">
        <name>Ni(2+)</name>
        <dbReference type="ChEBI" id="CHEBI:49786"/>
    </cofactor>
    <text evidence="11">Binds either 1 Fe or Ni cation per monomer. Iron-binding promotes an acireductone dioxygenase reaction producing 2-keto-4-methylthiobutyrate, while nickel-binding promotes an acireductone dioxygenase reaction producing 3-(methylsulfanyl)propanoate.</text>
</comment>
<dbReference type="InterPro" id="IPR027496">
    <property type="entry name" value="ARD_euk"/>
</dbReference>
<evidence type="ECO:0000313" key="12">
    <source>
        <dbReference type="EMBL" id="KAK4535521.1"/>
    </source>
</evidence>
<name>A0AAV9ITL8_CYACA</name>
<feature type="binding site" evidence="11">
    <location>
        <position position="96"/>
    </location>
    <ligand>
        <name>Ni(2+)</name>
        <dbReference type="ChEBI" id="CHEBI:49786"/>
        <note>for nickel-dependent acireductone dioxygenase activity</note>
    </ligand>
</feature>
<keyword evidence="10 11" id="KW-0539">Nucleus</keyword>
<gene>
    <name evidence="12" type="ORF">CDCA_CDCA05G1546</name>
</gene>
<organism evidence="12 13">
    <name type="scientific">Cyanidium caldarium</name>
    <name type="common">Red alga</name>
    <dbReference type="NCBI Taxonomy" id="2771"/>
    <lineage>
        <taxon>Eukaryota</taxon>
        <taxon>Rhodophyta</taxon>
        <taxon>Bangiophyceae</taxon>
        <taxon>Cyanidiales</taxon>
        <taxon>Cyanidiaceae</taxon>
        <taxon>Cyanidium</taxon>
    </lineage>
</organism>
<evidence type="ECO:0000256" key="10">
    <source>
        <dbReference type="ARBA" id="ARBA00023242"/>
    </source>
</evidence>
<dbReference type="GO" id="GO:0019509">
    <property type="term" value="P:L-methionine salvage from methylthioadenosine"/>
    <property type="evidence" value="ECO:0007669"/>
    <property type="project" value="UniProtKB-UniRule"/>
</dbReference>
<dbReference type="GO" id="GO:0005506">
    <property type="term" value="F:iron ion binding"/>
    <property type="evidence" value="ECO:0007669"/>
    <property type="project" value="UniProtKB-UniRule"/>
</dbReference>
<evidence type="ECO:0000256" key="8">
    <source>
        <dbReference type="ARBA" id="ARBA00023004"/>
    </source>
</evidence>
<evidence type="ECO:0000256" key="7">
    <source>
        <dbReference type="ARBA" id="ARBA00023002"/>
    </source>
</evidence>
<feature type="binding site" evidence="11">
    <location>
        <position position="139"/>
    </location>
    <ligand>
        <name>Ni(2+)</name>
        <dbReference type="ChEBI" id="CHEBI:49786"/>
        <note>for nickel-dependent acireductone dioxygenase activity</note>
    </ligand>
</feature>
<evidence type="ECO:0000256" key="6">
    <source>
        <dbReference type="ARBA" id="ARBA00022964"/>
    </source>
</evidence>
<dbReference type="CDD" id="cd02232">
    <property type="entry name" value="cupin_ARD"/>
    <property type="match status" value="1"/>
</dbReference>
<comment type="subcellular location">
    <subcellularLocation>
        <location evidence="11">Cytoplasm</location>
    </subcellularLocation>
    <subcellularLocation>
        <location evidence="11">Nucleus</location>
    </subcellularLocation>
</comment>
<keyword evidence="3 11" id="KW-0533">Nickel</keyword>
<evidence type="ECO:0000256" key="9">
    <source>
        <dbReference type="ARBA" id="ARBA00023167"/>
    </source>
</evidence>
<feature type="binding site" evidence="11">
    <location>
        <position position="94"/>
    </location>
    <ligand>
        <name>Ni(2+)</name>
        <dbReference type="ChEBI" id="CHEBI:49786"/>
        <note>for nickel-dependent acireductone dioxygenase activity</note>
    </ligand>
</feature>
<feature type="binding site" evidence="11">
    <location>
        <position position="96"/>
    </location>
    <ligand>
        <name>Fe(2+)</name>
        <dbReference type="ChEBI" id="CHEBI:29033"/>
        <note>for iron-dependent acireductone dioxygenase activity</note>
    </ligand>
</feature>
<keyword evidence="13" id="KW-1185">Reference proteome</keyword>
<dbReference type="SUPFAM" id="SSF51182">
    <property type="entry name" value="RmlC-like cupins"/>
    <property type="match status" value="1"/>
</dbReference>
<evidence type="ECO:0000256" key="4">
    <source>
        <dbReference type="ARBA" id="ARBA00022605"/>
    </source>
</evidence>